<keyword evidence="5" id="KW-1185">Reference proteome</keyword>
<evidence type="ECO:0000256" key="2">
    <source>
        <dbReference type="ARBA" id="ARBA00023002"/>
    </source>
</evidence>
<dbReference type="AlphaFoldDB" id="A0A9P4IBA5"/>
<dbReference type="SMART" id="SM00829">
    <property type="entry name" value="PKS_ER"/>
    <property type="match status" value="1"/>
</dbReference>
<evidence type="ECO:0000313" key="5">
    <source>
        <dbReference type="Proteomes" id="UP000799772"/>
    </source>
</evidence>
<organism evidence="4 5">
    <name type="scientific">Rhizodiscina lignyota</name>
    <dbReference type="NCBI Taxonomy" id="1504668"/>
    <lineage>
        <taxon>Eukaryota</taxon>
        <taxon>Fungi</taxon>
        <taxon>Dikarya</taxon>
        <taxon>Ascomycota</taxon>
        <taxon>Pezizomycotina</taxon>
        <taxon>Dothideomycetes</taxon>
        <taxon>Pleosporomycetidae</taxon>
        <taxon>Aulographales</taxon>
        <taxon>Rhizodiscinaceae</taxon>
        <taxon>Rhizodiscina</taxon>
    </lineage>
</organism>
<comment type="caution">
    <text evidence="4">The sequence shown here is derived from an EMBL/GenBank/DDBJ whole genome shotgun (WGS) entry which is preliminary data.</text>
</comment>
<keyword evidence="1" id="KW-0521">NADP</keyword>
<dbReference type="InterPro" id="IPR011032">
    <property type="entry name" value="GroES-like_sf"/>
</dbReference>
<evidence type="ECO:0000313" key="4">
    <source>
        <dbReference type="EMBL" id="KAF2095417.1"/>
    </source>
</evidence>
<dbReference type="SUPFAM" id="SSF50129">
    <property type="entry name" value="GroES-like"/>
    <property type="match status" value="1"/>
</dbReference>
<dbReference type="EMBL" id="ML978131">
    <property type="protein sequence ID" value="KAF2095417.1"/>
    <property type="molecule type" value="Genomic_DNA"/>
</dbReference>
<dbReference type="InterPro" id="IPR036291">
    <property type="entry name" value="NAD(P)-bd_dom_sf"/>
</dbReference>
<sequence length="329" mass="35525">MKAIVIEKFGNPDVLVIKDVDKPEPKAGFALIRVKAFGINHAEMHMRKGEWAEWMPISGVECVGIVEACPGGEFELGTAVVALMGGLGRTINGSYAEYTNASVGNVVSLGSNEPPLPWDQLAAIPESYATAWSSLFRNLEIQKGQTLLIRGATSALGKAAVNLAVNHGVRVVGTTRNADRHQDLLTLGVEKVEQEGPDLSKRLNLRLEDKFDAVLDLIGNSVLLDSLTLVRRGGRLCLAGWLGGLAPISDFNPLLQMSGGVHFSLFRSPDFGQPAFPVSDVPIRDIVQLATDGKLNAKPTKTFSFDQIREAHRMVEEGRANGKIVVMGY</sequence>
<dbReference type="Pfam" id="PF08240">
    <property type="entry name" value="ADH_N"/>
    <property type="match status" value="1"/>
</dbReference>
<evidence type="ECO:0000259" key="3">
    <source>
        <dbReference type="SMART" id="SM00829"/>
    </source>
</evidence>
<dbReference type="Gene3D" id="3.90.180.10">
    <property type="entry name" value="Medium-chain alcohol dehydrogenases, catalytic domain"/>
    <property type="match status" value="1"/>
</dbReference>
<evidence type="ECO:0000256" key="1">
    <source>
        <dbReference type="ARBA" id="ARBA00022857"/>
    </source>
</evidence>
<dbReference type="PANTHER" id="PTHR48106:SF18">
    <property type="entry name" value="QUINONE OXIDOREDUCTASE PIG3"/>
    <property type="match status" value="1"/>
</dbReference>
<dbReference type="InterPro" id="IPR013154">
    <property type="entry name" value="ADH-like_N"/>
</dbReference>
<dbReference type="SUPFAM" id="SSF51735">
    <property type="entry name" value="NAD(P)-binding Rossmann-fold domains"/>
    <property type="match status" value="1"/>
</dbReference>
<name>A0A9P4IBA5_9PEZI</name>
<gene>
    <name evidence="4" type="ORF">NA57DRAFT_44008</name>
</gene>
<feature type="domain" description="Enoyl reductase (ER)" evidence="3">
    <location>
        <begin position="10"/>
        <end position="326"/>
    </location>
</feature>
<dbReference type="InterPro" id="IPR020843">
    <property type="entry name" value="ER"/>
</dbReference>
<proteinExistence type="predicted"/>
<reference evidence="4" key="1">
    <citation type="journal article" date="2020" name="Stud. Mycol.">
        <title>101 Dothideomycetes genomes: a test case for predicting lifestyles and emergence of pathogens.</title>
        <authorList>
            <person name="Haridas S."/>
            <person name="Albert R."/>
            <person name="Binder M."/>
            <person name="Bloem J."/>
            <person name="Labutti K."/>
            <person name="Salamov A."/>
            <person name="Andreopoulos B."/>
            <person name="Baker S."/>
            <person name="Barry K."/>
            <person name="Bills G."/>
            <person name="Bluhm B."/>
            <person name="Cannon C."/>
            <person name="Castanera R."/>
            <person name="Culley D."/>
            <person name="Daum C."/>
            <person name="Ezra D."/>
            <person name="Gonzalez J."/>
            <person name="Henrissat B."/>
            <person name="Kuo A."/>
            <person name="Liang C."/>
            <person name="Lipzen A."/>
            <person name="Lutzoni F."/>
            <person name="Magnuson J."/>
            <person name="Mondo S."/>
            <person name="Nolan M."/>
            <person name="Ohm R."/>
            <person name="Pangilinan J."/>
            <person name="Park H.-J."/>
            <person name="Ramirez L."/>
            <person name="Alfaro M."/>
            <person name="Sun H."/>
            <person name="Tritt A."/>
            <person name="Yoshinaga Y."/>
            <person name="Zwiers L.-H."/>
            <person name="Turgeon B."/>
            <person name="Goodwin S."/>
            <person name="Spatafora J."/>
            <person name="Crous P."/>
            <person name="Grigoriev I."/>
        </authorList>
    </citation>
    <scope>NUCLEOTIDE SEQUENCE</scope>
    <source>
        <strain evidence="4">CBS 133067</strain>
    </source>
</reference>
<dbReference type="Gene3D" id="3.40.50.720">
    <property type="entry name" value="NAD(P)-binding Rossmann-like Domain"/>
    <property type="match status" value="1"/>
</dbReference>
<dbReference type="OrthoDB" id="203908at2759"/>
<dbReference type="PANTHER" id="PTHR48106">
    <property type="entry name" value="QUINONE OXIDOREDUCTASE PIG3-RELATED"/>
    <property type="match status" value="1"/>
</dbReference>
<protein>
    <submittedName>
        <fullName evidence="4">Alcohol dehydrogenase</fullName>
    </submittedName>
</protein>
<dbReference type="GO" id="GO:0016651">
    <property type="term" value="F:oxidoreductase activity, acting on NAD(P)H"/>
    <property type="evidence" value="ECO:0007669"/>
    <property type="project" value="TreeGrafter"/>
</dbReference>
<accession>A0A9P4IBA5</accession>
<keyword evidence="2" id="KW-0560">Oxidoreductase</keyword>
<dbReference type="GO" id="GO:0070402">
    <property type="term" value="F:NADPH binding"/>
    <property type="evidence" value="ECO:0007669"/>
    <property type="project" value="TreeGrafter"/>
</dbReference>
<dbReference type="Proteomes" id="UP000799772">
    <property type="component" value="Unassembled WGS sequence"/>
</dbReference>
<dbReference type="Pfam" id="PF13602">
    <property type="entry name" value="ADH_zinc_N_2"/>
    <property type="match status" value="1"/>
</dbReference>